<dbReference type="Pfam" id="PF00892">
    <property type="entry name" value="EamA"/>
    <property type="match status" value="2"/>
</dbReference>
<dbReference type="InterPro" id="IPR000620">
    <property type="entry name" value="EamA_dom"/>
</dbReference>
<proteinExistence type="predicted"/>
<feature type="transmembrane region" description="Helical" evidence="1">
    <location>
        <begin position="7"/>
        <end position="28"/>
    </location>
</feature>
<feature type="transmembrane region" description="Helical" evidence="1">
    <location>
        <begin position="196"/>
        <end position="217"/>
    </location>
</feature>
<evidence type="ECO:0000313" key="3">
    <source>
        <dbReference type="EMBL" id="MEN7550990.1"/>
    </source>
</evidence>
<dbReference type="SUPFAM" id="SSF103481">
    <property type="entry name" value="Multidrug resistance efflux transporter EmrE"/>
    <property type="match status" value="1"/>
</dbReference>
<evidence type="ECO:0000313" key="4">
    <source>
        <dbReference type="Proteomes" id="UP001403385"/>
    </source>
</evidence>
<dbReference type="GO" id="GO:0016020">
    <property type="term" value="C:membrane"/>
    <property type="evidence" value="ECO:0007669"/>
    <property type="project" value="InterPro"/>
</dbReference>
<feature type="domain" description="EamA" evidence="2">
    <location>
        <begin position="5"/>
        <end position="149"/>
    </location>
</feature>
<gene>
    <name evidence="3" type="ORF">AAG747_23920</name>
</gene>
<feature type="transmembrane region" description="Helical" evidence="1">
    <location>
        <begin position="166"/>
        <end position="184"/>
    </location>
</feature>
<keyword evidence="1" id="KW-1133">Transmembrane helix</keyword>
<feature type="domain" description="EamA" evidence="2">
    <location>
        <begin position="165"/>
        <end position="300"/>
    </location>
</feature>
<accession>A0AAW9S722</accession>
<dbReference type="InterPro" id="IPR037185">
    <property type="entry name" value="EmrE-like"/>
</dbReference>
<feature type="transmembrane region" description="Helical" evidence="1">
    <location>
        <begin position="40"/>
        <end position="58"/>
    </location>
</feature>
<evidence type="ECO:0000256" key="1">
    <source>
        <dbReference type="SAM" id="Phobius"/>
    </source>
</evidence>
<feature type="transmembrane region" description="Helical" evidence="1">
    <location>
        <begin position="229"/>
        <end position="248"/>
    </location>
</feature>
<keyword evidence="1" id="KW-0812">Transmembrane</keyword>
<feature type="transmembrane region" description="Helical" evidence="1">
    <location>
        <begin position="104"/>
        <end position="126"/>
    </location>
</feature>
<name>A0AAW9S722_9BACT</name>
<organism evidence="3 4">
    <name type="scientific">Rapidithrix thailandica</name>
    <dbReference type="NCBI Taxonomy" id="413964"/>
    <lineage>
        <taxon>Bacteria</taxon>
        <taxon>Pseudomonadati</taxon>
        <taxon>Bacteroidota</taxon>
        <taxon>Cytophagia</taxon>
        <taxon>Cytophagales</taxon>
        <taxon>Flammeovirgaceae</taxon>
        <taxon>Rapidithrix</taxon>
    </lineage>
</organism>
<feature type="transmembrane region" description="Helical" evidence="1">
    <location>
        <begin position="138"/>
        <end position="154"/>
    </location>
</feature>
<dbReference type="AlphaFoldDB" id="A0AAW9S722"/>
<feature type="transmembrane region" description="Helical" evidence="1">
    <location>
        <begin position="255"/>
        <end position="279"/>
    </location>
</feature>
<evidence type="ECO:0000259" key="2">
    <source>
        <dbReference type="Pfam" id="PF00892"/>
    </source>
</evidence>
<reference evidence="3 4" key="1">
    <citation type="submission" date="2024-04" db="EMBL/GenBank/DDBJ databases">
        <title>Novel genus in family Flammeovirgaceae.</title>
        <authorList>
            <person name="Nguyen T.H."/>
            <person name="Vuong T.Q."/>
            <person name="Le H."/>
            <person name="Kim S.-G."/>
        </authorList>
    </citation>
    <scope>NUCLEOTIDE SEQUENCE [LARGE SCALE GENOMIC DNA]</scope>
    <source>
        <strain evidence="3 4">JCM 23209</strain>
    </source>
</reference>
<protein>
    <submittedName>
        <fullName evidence="3">DMT family transporter</fullName>
    </submittedName>
</protein>
<dbReference type="EMBL" id="JBDKWZ010000018">
    <property type="protein sequence ID" value="MEN7550990.1"/>
    <property type="molecule type" value="Genomic_DNA"/>
</dbReference>
<dbReference type="Proteomes" id="UP001403385">
    <property type="component" value="Unassembled WGS sequence"/>
</dbReference>
<comment type="caution">
    <text evidence="3">The sequence shown here is derived from an EMBL/GenBank/DDBJ whole genome shotgun (WGS) entry which is preliminary data.</text>
</comment>
<feature type="transmembrane region" description="Helical" evidence="1">
    <location>
        <begin position="79"/>
        <end position="98"/>
    </location>
</feature>
<feature type="transmembrane region" description="Helical" evidence="1">
    <location>
        <begin position="285"/>
        <end position="304"/>
    </location>
</feature>
<keyword evidence="1" id="KW-0472">Membrane</keyword>
<dbReference type="RefSeq" id="WP_346823772.1">
    <property type="nucleotide sequence ID" value="NZ_JBDKWZ010000018.1"/>
</dbReference>
<keyword evidence="4" id="KW-1185">Reference proteome</keyword>
<sequence length="313" mass="33808">MKEIKGIVLVFLGACSYGILSTFAKLAYKEGFTVADVTGSQMLFGWVILWGIVIGKSFQSKKTLVKSPVSMRTVGKFRSVLTLMGVGTSTGMVSLLYYQCISLVPASIAILLLMQFTWIGLLLEALVHRKWPSRPKSIAALVIIIGTFFAGGAIDGTAGNLDMEGVIYGLLSAIAYALFVFVSGRSQTQIPPLKKSAFMITGASILVLSVHPPTFLFDGSLQMNFTESLWVWGILLALFGTVIPPLFFSAGMPIVGIGLGSILSAAELPVAVLMSNIILQEKVSSLQWLGVLLILMAMVVPNMYNLRWRKSIS</sequence>